<evidence type="ECO:0000256" key="5">
    <source>
        <dbReference type="ARBA" id="ARBA00022840"/>
    </source>
</evidence>
<evidence type="ECO:0000256" key="8">
    <source>
        <dbReference type="SAM" id="MobiDB-lite"/>
    </source>
</evidence>
<dbReference type="EC" id="2.7.11.24" evidence="7"/>
<dbReference type="InterPro" id="IPR008271">
    <property type="entry name" value="Ser/Thr_kinase_AS"/>
</dbReference>
<dbReference type="InterPro" id="IPR011009">
    <property type="entry name" value="Kinase-like_dom_sf"/>
</dbReference>
<dbReference type="RefSeq" id="XP_012767953.1">
    <property type="nucleotide sequence ID" value="XM_012912499.1"/>
</dbReference>
<dbReference type="Gene3D" id="3.30.200.20">
    <property type="entry name" value="Phosphorylase Kinase, domain 1"/>
    <property type="match status" value="2"/>
</dbReference>
<dbReference type="GeneID" id="24564308"/>
<dbReference type="VEuPathDB" id="PiroplasmaDB:BBBOND_0209200"/>
<evidence type="ECO:0000256" key="6">
    <source>
        <dbReference type="PROSITE-ProRule" id="PRU10141"/>
    </source>
</evidence>
<evidence type="ECO:0000256" key="1">
    <source>
        <dbReference type="ARBA" id="ARBA00022527"/>
    </source>
</evidence>
<evidence type="ECO:0000256" key="3">
    <source>
        <dbReference type="ARBA" id="ARBA00022741"/>
    </source>
</evidence>
<dbReference type="PROSITE" id="PS50011">
    <property type="entry name" value="PROTEIN_KINASE_DOM"/>
    <property type="match status" value="1"/>
</dbReference>
<dbReference type="InterPro" id="IPR003527">
    <property type="entry name" value="MAP_kinase_CS"/>
</dbReference>
<gene>
    <name evidence="10" type="ORF">BBBOND_0209200</name>
</gene>
<keyword evidence="11" id="KW-1185">Reference proteome</keyword>
<dbReference type="InterPro" id="IPR000719">
    <property type="entry name" value="Prot_kinase_dom"/>
</dbReference>
<keyword evidence="7" id="KW-0460">Magnesium</keyword>
<keyword evidence="3 6" id="KW-0547">Nucleotide-binding</keyword>
<feature type="region of interest" description="Disordered" evidence="8">
    <location>
        <begin position="119"/>
        <end position="156"/>
    </location>
</feature>
<dbReference type="OrthoDB" id="192887at2759"/>
<organism evidence="10 11">
    <name type="scientific">Babesia bigemina</name>
    <dbReference type="NCBI Taxonomy" id="5866"/>
    <lineage>
        <taxon>Eukaryota</taxon>
        <taxon>Sar</taxon>
        <taxon>Alveolata</taxon>
        <taxon>Apicomplexa</taxon>
        <taxon>Aconoidasida</taxon>
        <taxon>Piroplasmida</taxon>
        <taxon>Babesiidae</taxon>
        <taxon>Babesia</taxon>
    </lineage>
</organism>
<evidence type="ECO:0000256" key="7">
    <source>
        <dbReference type="RuleBase" id="RU361165"/>
    </source>
</evidence>
<evidence type="ECO:0000259" key="9">
    <source>
        <dbReference type="PROSITE" id="PS50011"/>
    </source>
</evidence>
<protein>
    <recommendedName>
        <fullName evidence="7">Mitogen-activated protein kinase</fullName>
        <ecNumber evidence="7">2.7.11.24</ecNumber>
    </recommendedName>
</protein>
<evidence type="ECO:0000256" key="4">
    <source>
        <dbReference type="ARBA" id="ARBA00022777"/>
    </source>
</evidence>
<reference evidence="11" key="1">
    <citation type="submission" date="2014-06" db="EMBL/GenBank/DDBJ databases">
        <authorList>
            <person name="Aslett M."/>
            <person name="De Silva N."/>
        </authorList>
    </citation>
    <scope>NUCLEOTIDE SEQUENCE [LARGE SCALE GENOMIC DNA]</scope>
    <source>
        <strain evidence="11">Bond</strain>
    </source>
</reference>
<dbReference type="PROSITE" id="PS00107">
    <property type="entry name" value="PROTEIN_KINASE_ATP"/>
    <property type="match status" value="1"/>
</dbReference>
<feature type="binding site" evidence="6">
    <location>
        <position position="203"/>
    </location>
    <ligand>
        <name>ATP</name>
        <dbReference type="ChEBI" id="CHEBI:30616"/>
    </ligand>
</feature>
<keyword evidence="2 7" id="KW-0808">Transferase</keyword>
<dbReference type="GO" id="GO:0005524">
    <property type="term" value="F:ATP binding"/>
    <property type="evidence" value="ECO:0007669"/>
    <property type="project" value="UniProtKB-UniRule"/>
</dbReference>
<dbReference type="CDD" id="cd07834">
    <property type="entry name" value="STKc_MAPK"/>
    <property type="match status" value="1"/>
</dbReference>
<dbReference type="AlphaFoldDB" id="A0A061D6Z5"/>
<dbReference type="PANTHER" id="PTHR24055">
    <property type="entry name" value="MITOGEN-ACTIVATED PROTEIN KINASE"/>
    <property type="match status" value="1"/>
</dbReference>
<keyword evidence="1 7" id="KW-0723">Serine/threonine-protein kinase</keyword>
<comment type="similarity">
    <text evidence="7">Belongs to the protein kinase superfamily. Ser/Thr protein kinase family. MAP kinase subfamily.</text>
</comment>
<dbReference type="Pfam" id="PF00069">
    <property type="entry name" value="Pkinase"/>
    <property type="match status" value="2"/>
</dbReference>
<dbReference type="EMBL" id="LK391708">
    <property type="protein sequence ID" value="CDR95767.1"/>
    <property type="molecule type" value="Genomic_DNA"/>
</dbReference>
<dbReference type="Gene3D" id="1.10.510.10">
    <property type="entry name" value="Transferase(Phosphotransferase) domain 1"/>
    <property type="match status" value="2"/>
</dbReference>
<dbReference type="PROSITE" id="PS00108">
    <property type="entry name" value="PROTEIN_KINASE_ST"/>
    <property type="match status" value="1"/>
</dbReference>
<comment type="activity regulation">
    <text evidence="7">Activated by threonine and tyrosine phosphorylation.</text>
</comment>
<dbReference type="Proteomes" id="UP000033188">
    <property type="component" value="Chromosome 2"/>
</dbReference>
<dbReference type="GO" id="GO:0004707">
    <property type="term" value="F:MAP kinase activity"/>
    <property type="evidence" value="ECO:0007669"/>
    <property type="project" value="UniProtKB-EC"/>
</dbReference>
<proteinExistence type="inferred from homology"/>
<feature type="region of interest" description="Disordered" evidence="8">
    <location>
        <begin position="1"/>
        <end position="21"/>
    </location>
</feature>
<dbReference type="InterPro" id="IPR050117">
    <property type="entry name" value="MAPK"/>
</dbReference>
<dbReference type="SUPFAM" id="SSF56112">
    <property type="entry name" value="Protein kinase-like (PK-like)"/>
    <property type="match status" value="1"/>
</dbReference>
<feature type="domain" description="Protein kinase" evidence="9">
    <location>
        <begin position="174"/>
        <end position="544"/>
    </location>
</feature>
<keyword evidence="4 7" id="KW-0418">Kinase</keyword>
<evidence type="ECO:0000313" key="11">
    <source>
        <dbReference type="Proteomes" id="UP000033188"/>
    </source>
</evidence>
<comment type="catalytic activity">
    <reaction evidence="7">
        <text>L-threonyl-[protein] + ATP = O-phospho-L-threonyl-[protein] + ADP + H(+)</text>
        <dbReference type="Rhea" id="RHEA:46608"/>
        <dbReference type="Rhea" id="RHEA-COMP:11060"/>
        <dbReference type="Rhea" id="RHEA-COMP:11605"/>
        <dbReference type="ChEBI" id="CHEBI:15378"/>
        <dbReference type="ChEBI" id="CHEBI:30013"/>
        <dbReference type="ChEBI" id="CHEBI:30616"/>
        <dbReference type="ChEBI" id="CHEBI:61977"/>
        <dbReference type="ChEBI" id="CHEBI:456216"/>
        <dbReference type="EC" id="2.7.11.24"/>
    </reaction>
</comment>
<evidence type="ECO:0000256" key="2">
    <source>
        <dbReference type="ARBA" id="ARBA00022679"/>
    </source>
</evidence>
<dbReference type="KEGG" id="bbig:BBBOND_0209200"/>
<dbReference type="FunFam" id="3.30.200.20:FF:000046">
    <property type="entry name" value="Mitogen-activated protein kinase"/>
    <property type="match status" value="1"/>
</dbReference>
<dbReference type="SMART" id="SM00220">
    <property type="entry name" value="S_TKc"/>
    <property type="match status" value="1"/>
</dbReference>
<dbReference type="OMA" id="NRDCSVK"/>
<evidence type="ECO:0000313" key="10">
    <source>
        <dbReference type="EMBL" id="CDR95767.1"/>
    </source>
</evidence>
<accession>A0A061D6Z5</accession>
<dbReference type="STRING" id="5866.A0A061D6Z5"/>
<dbReference type="InterPro" id="IPR017441">
    <property type="entry name" value="Protein_kinase_ATP_BS"/>
</dbReference>
<keyword evidence="5 6" id="KW-0067">ATP-binding</keyword>
<dbReference type="PROSITE" id="PS01351">
    <property type="entry name" value="MAPK"/>
    <property type="match status" value="1"/>
</dbReference>
<name>A0A061D6Z5_BABBI</name>
<sequence>MAPLCGQNMAAAEPRSELKQHRLREVSRADSRNLYYIGMKSNMAGYQDSADVAGEKVKKPQGSLIARRLSSADTEVSSTLFRRMSSVGKQYVPHSADGTHGGVALPPTNMTKGISVSARDPPRNHFGENNFKSSCPVTEHRRQHPAPVPTRTKGASAKQNLVAGNTVWELPEKYKVIDIVGSGSYGQVCRAFDIENQRYVAIKRIHKVFEDLIDCKRILREIAILNRLDHPNVVKVLDIVIPSDLENFNVLYVVLEIAASDIKLLVRSPAFLNDNHIRLLIYNLLCGVNYLHAVGIYHRDLKPANCLVNRDCSVKICDFGLARTVTHRRDSAPLSAHGSYTAREVEDEVFRGDSSVRTMPDSTRLLDYNEELAHFQRKKMNETFARQLTGHVVTRWYRAPELILLQENYTSAIDVWSIGCIFAELLNMVKMNVPDASARSPLFPGSSCFPLSPDNKNSTDRAKDNDQLNIIFNVIGTPSEEDIAAIAKPDVRRYVRMFHKRNGVDLYKRFRATPPLAVDLLQRMLVFNPEKRIKVSEALQHEYFRDLYNPRHAEVPSQPVVVPFNDWINMSEGQLRYAFLREIQRHHPEFKIPLKIIYKP</sequence>
<comment type="cofactor">
    <cofactor evidence="7">
        <name>Mg(2+)</name>
        <dbReference type="ChEBI" id="CHEBI:18420"/>
    </cofactor>
</comment>